<organism evidence="1 2">
    <name type="scientific">Planctopirus limnophila (strain ATCC 43296 / DSM 3776 / IFAM 1008 / Mu 290)</name>
    <name type="common">Planctomyces limnophilus</name>
    <dbReference type="NCBI Taxonomy" id="521674"/>
    <lineage>
        <taxon>Bacteria</taxon>
        <taxon>Pseudomonadati</taxon>
        <taxon>Planctomycetota</taxon>
        <taxon>Planctomycetia</taxon>
        <taxon>Planctomycetales</taxon>
        <taxon>Planctomycetaceae</taxon>
        <taxon>Planctopirus</taxon>
    </lineage>
</organism>
<proteinExistence type="predicted"/>
<name>D5SYV7_PLAL2</name>
<gene>
    <name evidence="1" type="ordered locus">Plim_2062</name>
</gene>
<dbReference type="AlphaFoldDB" id="D5SYV7"/>
<dbReference type="Proteomes" id="UP000002220">
    <property type="component" value="Chromosome"/>
</dbReference>
<dbReference type="KEGG" id="plm:Plim_2062"/>
<protein>
    <submittedName>
        <fullName evidence="1">Uncharacterized protein</fullName>
    </submittedName>
</protein>
<reference evidence="1 2" key="1">
    <citation type="journal article" date="2010" name="Stand. Genomic Sci.">
        <title>Complete genome sequence of Planctomyces limnophilus type strain (Mu 290).</title>
        <authorList>
            <person name="Labutti K."/>
            <person name="Sikorski J."/>
            <person name="Schneider S."/>
            <person name="Nolan M."/>
            <person name="Lucas S."/>
            <person name="Glavina Del Rio T."/>
            <person name="Tice H."/>
            <person name="Cheng J.F."/>
            <person name="Goodwin L."/>
            <person name="Pitluck S."/>
            <person name="Liolios K."/>
            <person name="Ivanova N."/>
            <person name="Mavromatis K."/>
            <person name="Mikhailova N."/>
            <person name="Pati A."/>
            <person name="Chen A."/>
            <person name="Palaniappan K."/>
            <person name="Land M."/>
            <person name="Hauser L."/>
            <person name="Chang Y.J."/>
            <person name="Jeffries C.D."/>
            <person name="Tindall B.J."/>
            <person name="Rohde M."/>
            <person name="Goker M."/>
            <person name="Woyke T."/>
            <person name="Bristow J."/>
            <person name="Eisen J.A."/>
            <person name="Markowitz V."/>
            <person name="Hugenholtz P."/>
            <person name="Kyrpides N.C."/>
            <person name="Klenk H.P."/>
            <person name="Lapidus A."/>
        </authorList>
    </citation>
    <scope>NUCLEOTIDE SEQUENCE [LARGE SCALE GENOMIC DNA]</scope>
    <source>
        <strain evidence="2">ATCC 43296 / DSM 3776 / IFAM 1008 / Mu 290</strain>
    </source>
</reference>
<dbReference type="EMBL" id="CP001744">
    <property type="protein sequence ID" value="ADG67889.1"/>
    <property type="molecule type" value="Genomic_DNA"/>
</dbReference>
<evidence type="ECO:0000313" key="1">
    <source>
        <dbReference type="EMBL" id="ADG67889.1"/>
    </source>
</evidence>
<accession>D5SYV7</accession>
<dbReference type="HOGENOM" id="CLU_2651310_0_0_0"/>
<evidence type="ECO:0000313" key="2">
    <source>
        <dbReference type="Proteomes" id="UP000002220"/>
    </source>
</evidence>
<sequence>MSFNDLAETLKRSPTMQNYHLPSEMLPEGHRLGQNLVCTLTVIPNEPVLSTRAMNCCNHDAPRKELGEVFLLLLPF</sequence>
<keyword evidence="2" id="KW-1185">Reference proteome</keyword>